<accession>A0ABQ5Q0D9</accession>
<sequence>MNRTLILLSLPLTLGILACRRDVAPQATEAAPQASAQAAQAVGSTASGVVLETMDASNYTYVRFKVPSGELWAAGPQTQVAVGDKIEVSLEMPMAQFHSATLNRTFPAIYFTSRIVKQPATPAAH</sequence>
<name>A0ABQ5Q0D9_9BACT</name>
<dbReference type="RefSeq" id="WP_285609222.1">
    <property type="nucleotide sequence ID" value="NZ_BSDC01000003.1"/>
</dbReference>
<proteinExistence type="predicted"/>
<reference evidence="1" key="1">
    <citation type="journal article" date="2023" name="Antonie Van Leeuwenhoek">
        <title>Mesoterricola silvestris gen. nov., sp. nov., Mesoterricola sediminis sp. nov., Geothrix oryzae sp. nov., Geothrix edaphica sp. nov., Geothrix rubra sp. nov., and Geothrix limicola sp. nov., six novel members of Acidobacteriota isolated from soils.</title>
        <authorList>
            <person name="Itoh H."/>
            <person name="Sugisawa Y."/>
            <person name="Mise K."/>
            <person name="Xu Z."/>
            <person name="Kuniyasu M."/>
            <person name="Ushijima N."/>
            <person name="Kawano K."/>
            <person name="Kobayashi E."/>
            <person name="Shiratori Y."/>
            <person name="Masuda Y."/>
            <person name="Senoo K."/>
        </authorList>
    </citation>
    <scope>NUCLEOTIDE SEQUENCE</scope>
    <source>
        <strain evidence="1">Red802</strain>
    </source>
</reference>
<organism evidence="1 2">
    <name type="scientific">Geothrix edaphica</name>
    <dbReference type="NCBI Taxonomy" id="2927976"/>
    <lineage>
        <taxon>Bacteria</taxon>
        <taxon>Pseudomonadati</taxon>
        <taxon>Acidobacteriota</taxon>
        <taxon>Holophagae</taxon>
        <taxon>Holophagales</taxon>
        <taxon>Holophagaceae</taxon>
        <taxon>Geothrix</taxon>
    </lineage>
</organism>
<dbReference type="PROSITE" id="PS51257">
    <property type="entry name" value="PROKAR_LIPOPROTEIN"/>
    <property type="match status" value="1"/>
</dbReference>
<comment type="caution">
    <text evidence="1">The sequence shown here is derived from an EMBL/GenBank/DDBJ whole genome shotgun (WGS) entry which is preliminary data.</text>
</comment>
<protein>
    <submittedName>
        <fullName evidence="1">Uncharacterized protein</fullName>
    </submittedName>
</protein>
<gene>
    <name evidence="1" type="ORF">GETHED_21690</name>
</gene>
<dbReference type="EMBL" id="BSDC01000003">
    <property type="protein sequence ID" value="GLH67805.1"/>
    <property type="molecule type" value="Genomic_DNA"/>
</dbReference>
<evidence type="ECO:0000313" key="2">
    <source>
        <dbReference type="Proteomes" id="UP001165044"/>
    </source>
</evidence>
<keyword evidence="2" id="KW-1185">Reference proteome</keyword>
<dbReference type="Proteomes" id="UP001165044">
    <property type="component" value="Unassembled WGS sequence"/>
</dbReference>
<evidence type="ECO:0000313" key="1">
    <source>
        <dbReference type="EMBL" id="GLH67805.1"/>
    </source>
</evidence>